<comment type="caution">
    <text evidence="2">The sequence shown here is derived from an EMBL/GenBank/DDBJ whole genome shotgun (WGS) entry which is preliminary data.</text>
</comment>
<dbReference type="RefSeq" id="WP_183584353.1">
    <property type="nucleotide sequence ID" value="NZ_JACHXJ010000004.1"/>
</dbReference>
<evidence type="ECO:0000313" key="3">
    <source>
        <dbReference type="Proteomes" id="UP000517523"/>
    </source>
</evidence>
<organism evidence="2 3">
    <name type="scientific">Paenibacillus rhizosphaerae</name>
    <dbReference type="NCBI Taxonomy" id="297318"/>
    <lineage>
        <taxon>Bacteria</taxon>
        <taxon>Bacillati</taxon>
        <taxon>Bacillota</taxon>
        <taxon>Bacilli</taxon>
        <taxon>Bacillales</taxon>
        <taxon>Paenibacillaceae</taxon>
        <taxon>Paenibacillus</taxon>
    </lineage>
</organism>
<keyword evidence="1" id="KW-1133">Transmembrane helix</keyword>
<name>A0A839TTW1_9BACL</name>
<dbReference type="EMBL" id="JACHXJ010000004">
    <property type="protein sequence ID" value="MBB3130225.1"/>
    <property type="molecule type" value="Genomic_DNA"/>
</dbReference>
<protein>
    <submittedName>
        <fullName evidence="2">Putative lysophospholipase L1 biosynthesis ABC-type transport system permease subunit</fullName>
    </submittedName>
</protein>
<dbReference type="Proteomes" id="UP000517523">
    <property type="component" value="Unassembled WGS sequence"/>
</dbReference>
<dbReference type="AlphaFoldDB" id="A0A839TTW1"/>
<evidence type="ECO:0000256" key="1">
    <source>
        <dbReference type="SAM" id="Phobius"/>
    </source>
</evidence>
<keyword evidence="1" id="KW-0472">Membrane</keyword>
<proteinExistence type="predicted"/>
<accession>A0A839TTW1</accession>
<feature type="transmembrane region" description="Helical" evidence="1">
    <location>
        <begin position="7"/>
        <end position="25"/>
    </location>
</feature>
<feature type="transmembrane region" description="Helical" evidence="1">
    <location>
        <begin position="31"/>
        <end position="50"/>
    </location>
</feature>
<gene>
    <name evidence="2" type="ORF">FHS19_004930</name>
</gene>
<evidence type="ECO:0000313" key="2">
    <source>
        <dbReference type="EMBL" id="MBB3130225.1"/>
    </source>
</evidence>
<reference evidence="2 3" key="1">
    <citation type="submission" date="2020-08" db="EMBL/GenBank/DDBJ databases">
        <title>Genomic Encyclopedia of Type Strains, Phase III (KMG-III): the genomes of soil and plant-associated and newly described type strains.</title>
        <authorList>
            <person name="Whitman W."/>
        </authorList>
    </citation>
    <scope>NUCLEOTIDE SEQUENCE [LARGE SCALE GENOMIC DNA]</scope>
    <source>
        <strain evidence="2 3">CECT 5831</strain>
    </source>
</reference>
<sequence>MQKWAAAIGIFIIAAFGLMLIYMASRGYIDFVVIAGFSAVLAVLSVVLMNQRELLRNQRRDREARIRKYQESLRGEDDGAFPG</sequence>
<keyword evidence="1" id="KW-0812">Transmembrane</keyword>